<gene>
    <name evidence="4" type="ORF">GCM10010964_01690</name>
</gene>
<evidence type="ECO:0000256" key="1">
    <source>
        <dbReference type="SAM" id="MobiDB-lite"/>
    </source>
</evidence>
<dbReference type="EMBL" id="BMKS01000001">
    <property type="protein sequence ID" value="GGG17089.1"/>
    <property type="molecule type" value="Genomic_DNA"/>
</dbReference>
<dbReference type="Pfam" id="PF08308">
    <property type="entry name" value="PEGA"/>
    <property type="match status" value="1"/>
</dbReference>
<feature type="domain" description="PEGA" evidence="3">
    <location>
        <begin position="26"/>
        <end position="84"/>
    </location>
</feature>
<evidence type="ECO:0000313" key="5">
    <source>
        <dbReference type="Proteomes" id="UP000597507"/>
    </source>
</evidence>
<evidence type="ECO:0000313" key="4">
    <source>
        <dbReference type="EMBL" id="GGG17089.1"/>
    </source>
</evidence>
<organism evidence="4 5">
    <name type="scientific">Caldovatus sediminis</name>
    <dbReference type="NCBI Taxonomy" id="2041189"/>
    <lineage>
        <taxon>Bacteria</taxon>
        <taxon>Pseudomonadati</taxon>
        <taxon>Pseudomonadota</taxon>
        <taxon>Alphaproteobacteria</taxon>
        <taxon>Acetobacterales</taxon>
        <taxon>Roseomonadaceae</taxon>
        <taxon>Caldovatus</taxon>
    </lineage>
</organism>
<sequence>MKRVAVLVFAAVLPACATVVEGTSDTVTVSTTPAGATCTIDRNGERVGAVPITPGSVRIDKSRHDLTVTCTKEGYQTASVTTSPTFTGTTFGNILVGGLVGVAVDIASGANNRYPSEVRLELAENPRPAAPPPPLATEPAENAPVRPVAHRRLRGPGI</sequence>
<keyword evidence="5" id="KW-1185">Reference proteome</keyword>
<reference evidence="4 5" key="1">
    <citation type="journal article" date="2014" name="Int. J. Syst. Evol. Microbiol.">
        <title>Complete genome sequence of Corynebacterium casei LMG S-19264T (=DSM 44701T), isolated from a smear-ripened cheese.</title>
        <authorList>
            <consortium name="US DOE Joint Genome Institute (JGI-PGF)"/>
            <person name="Walter F."/>
            <person name="Albersmeier A."/>
            <person name="Kalinowski J."/>
            <person name="Ruckert C."/>
        </authorList>
    </citation>
    <scope>NUCLEOTIDE SEQUENCE [LARGE SCALE GENOMIC DNA]</scope>
    <source>
        <strain evidence="4 5">CGMCC 1.16330</strain>
    </source>
</reference>
<dbReference type="Proteomes" id="UP000597507">
    <property type="component" value="Unassembled WGS sequence"/>
</dbReference>
<feature type="region of interest" description="Disordered" evidence="1">
    <location>
        <begin position="124"/>
        <end position="158"/>
    </location>
</feature>
<dbReference type="RefSeq" id="WP_188897465.1">
    <property type="nucleotide sequence ID" value="NZ_BMKS01000001.1"/>
</dbReference>
<dbReference type="AlphaFoldDB" id="A0A8J2Z7L1"/>
<proteinExistence type="predicted"/>
<name>A0A8J2Z7L1_9PROT</name>
<protein>
    <recommendedName>
        <fullName evidence="3">PEGA domain-containing protein</fullName>
    </recommendedName>
</protein>
<feature type="chain" id="PRO_5035292703" description="PEGA domain-containing protein" evidence="2">
    <location>
        <begin position="18"/>
        <end position="158"/>
    </location>
</feature>
<evidence type="ECO:0000256" key="2">
    <source>
        <dbReference type="SAM" id="SignalP"/>
    </source>
</evidence>
<dbReference type="InterPro" id="IPR013229">
    <property type="entry name" value="PEGA"/>
</dbReference>
<comment type="caution">
    <text evidence="4">The sequence shown here is derived from an EMBL/GenBank/DDBJ whole genome shotgun (WGS) entry which is preliminary data.</text>
</comment>
<evidence type="ECO:0000259" key="3">
    <source>
        <dbReference type="Pfam" id="PF08308"/>
    </source>
</evidence>
<accession>A0A8J2Z7L1</accession>
<keyword evidence="2" id="KW-0732">Signal</keyword>
<feature type="signal peptide" evidence="2">
    <location>
        <begin position="1"/>
        <end position="17"/>
    </location>
</feature>
<feature type="compositionally biased region" description="Basic residues" evidence="1">
    <location>
        <begin position="148"/>
        <end position="158"/>
    </location>
</feature>